<gene>
    <name evidence="1" type="ORF">BJ138DRAFT_511093</name>
</gene>
<reference evidence="1" key="1">
    <citation type="journal article" date="2021" name="New Phytol.">
        <title>Evolutionary innovations through gain and loss of genes in the ectomycorrhizal Boletales.</title>
        <authorList>
            <person name="Wu G."/>
            <person name="Miyauchi S."/>
            <person name="Morin E."/>
            <person name="Kuo A."/>
            <person name="Drula E."/>
            <person name="Varga T."/>
            <person name="Kohler A."/>
            <person name="Feng B."/>
            <person name="Cao Y."/>
            <person name="Lipzen A."/>
            <person name="Daum C."/>
            <person name="Hundley H."/>
            <person name="Pangilinan J."/>
            <person name="Johnson J."/>
            <person name="Barry K."/>
            <person name="LaButti K."/>
            <person name="Ng V."/>
            <person name="Ahrendt S."/>
            <person name="Min B."/>
            <person name="Choi I.G."/>
            <person name="Park H."/>
            <person name="Plett J.M."/>
            <person name="Magnuson J."/>
            <person name="Spatafora J.W."/>
            <person name="Nagy L.G."/>
            <person name="Henrissat B."/>
            <person name="Grigoriev I.V."/>
            <person name="Yang Z.L."/>
            <person name="Xu J."/>
            <person name="Martin F.M."/>
        </authorList>
    </citation>
    <scope>NUCLEOTIDE SEQUENCE</scope>
    <source>
        <strain evidence="1">ATCC 28755</strain>
    </source>
</reference>
<comment type="caution">
    <text evidence="1">The sequence shown here is derived from an EMBL/GenBank/DDBJ whole genome shotgun (WGS) entry which is preliminary data.</text>
</comment>
<proteinExistence type="predicted"/>
<organism evidence="1 2">
    <name type="scientific">Hygrophoropsis aurantiaca</name>
    <dbReference type="NCBI Taxonomy" id="72124"/>
    <lineage>
        <taxon>Eukaryota</taxon>
        <taxon>Fungi</taxon>
        <taxon>Dikarya</taxon>
        <taxon>Basidiomycota</taxon>
        <taxon>Agaricomycotina</taxon>
        <taxon>Agaricomycetes</taxon>
        <taxon>Agaricomycetidae</taxon>
        <taxon>Boletales</taxon>
        <taxon>Coniophorineae</taxon>
        <taxon>Hygrophoropsidaceae</taxon>
        <taxon>Hygrophoropsis</taxon>
    </lineage>
</organism>
<dbReference type="Proteomes" id="UP000790377">
    <property type="component" value="Unassembled WGS sequence"/>
</dbReference>
<dbReference type="EMBL" id="MU267914">
    <property type="protein sequence ID" value="KAH7907334.1"/>
    <property type="molecule type" value="Genomic_DNA"/>
</dbReference>
<accession>A0ACB8A2C6</accession>
<sequence>MLIPTLTSSHKVLQILPRYLPPHSQDMYTYSQHNTVTSLTHVLIFWTYRDMTRSSQSLGTHIKAYAIAPRQGSGAGSVIGGALLSAPLTLVSDAHFFVIPKVDHITGTIRIVIAATQYPWDLVVVSLKLHPATTGIGSITVDPSKATTSPYARTRSFLMTPALFGATRMVAWFEAYGIKHVTGIALVDNEDRENTQSKMELDVQEHLVDVMGTILAFDAYRGRLGFDYPRQCNITIRGFV</sequence>
<evidence type="ECO:0000313" key="2">
    <source>
        <dbReference type="Proteomes" id="UP000790377"/>
    </source>
</evidence>
<protein>
    <submittedName>
        <fullName evidence="1">Uncharacterized protein</fullName>
    </submittedName>
</protein>
<evidence type="ECO:0000313" key="1">
    <source>
        <dbReference type="EMBL" id="KAH7907334.1"/>
    </source>
</evidence>
<name>A0ACB8A2C6_9AGAM</name>
<keyword evidence="2" id="KW-1185">Reference proteome</keyword>